<dbReference type="Pfam" id="PF03466">
    <property type="entry name" value="LysR_substrate"/>
    <property type="match status" value="1"/>
</dbReference>
<dbReference type="GO" id="GO:0032993">
    <property type="term" value="C:protein-DNA complex"/>
    <property type="evidence" value="ECO:0007669"/>
    <property type="project" value="TreeGrafter"/>
</dbReference>
<keyword evidence="7" id="KW-1185">Reference proteome</keyword>
<dbReference type="Pfam" id="PF00126">
    <property type="entry name" value="HTH_1"/>
    <property type="match status" value="1"/>
</dbReference>
<dbReference type="OrthoDB" id="3176554at2"/>
<evidence type="ECO:0000259" key="5">
    <source>
        <dbReference type="PROSITE" id="PS50931"/>
    </source>
</evidence>
<evidence type="ECO:0000313" key="7">
    <source>
        <dbReference type="Proteomes" id="UP000306628"/>
    </source>
</evidence>
<dbReference type="PRINTS" id="PR00039">
    <property type="entry name" value="HTHLYSR"/>
</dbReference>
<dbReference type="AlphaFoldDB" id="A0A5S4GDM4"/>
<evidence type="ECO:0000256" key="1">
    <source>
        <dbReference type="ARBA" id="ARBA00009437"/>
    </source>
</evidence>
<dbReference type="PANTHER" id="PTHR30346">
    <property type="entry name" value="TRANSCRIPTIONAL DUAL REGULATOR HCAR-RELATED"/>
    <property type="match status" value="1"/>
</dbReference>
<dbReference type="InterPro" id="IPR036388">
    <property type="entry name" value="WH-like_DNA-bd_sf"/>
</dbReference>
<dbReference type="Gene3D" id="1.10.10.10">
    <property type="entry name" value="Winged helix-like DNA-binding domain superfamily/Winged helix DNA-binding domain"/>
    <property type="match status" value="1"/>
</dbReference>
<organism evidence="6 7">
    <name type="scientific">Nonomuraea zeae</name>
    <dbReference type="NCBI Taxonomy" id="1642303"/>
    <lineage>
        <taxon>Bacteria</taxon>
        <taxon>Bacillati</taxon>
        <taxon>Actinomycetota</taxon>
        <taxon>Actinomycetes</taxon>
        <taxon>Streptosporangiales</taxon>
        <taxon>Streptosporangiaceae</taxon>
        <taxon>Nonomuraea</taxon>
    </lineage>
</organism>
<feature type="domain" description="HTH lysR-type" evidence="5">
    <location>
        <begin position="1"/>
        <end position="58"/>
    </location>
</feature>
<protein>
    <submittedName>
        <fullName evidence="6">LysR family transcriptional regulator</fullName>
    </submittedName>
</protein>
<name>A0A5S4GDM4_9ACTN</name>
<dbReference type="FunFam" id="1.10.10.10:FF:000001">
    <property type="entry name" value="LysR family transcriptional regulator"/>
    <property type="match status" value="1"/>
</dbReference>
<dbReference type="GO" id="GO:0003677">
    <property type="term" value="F:DNA binding"/>
    <property type="evidence" value="ECO:0007669"/>
    <property type="project" value="UniProtKB-KW"/>
</dbReference>
<dbReference type="SUPFAM" id="SSF53850">
    <property type="entry name" value="Periplasmic binding protein-like II"/>
    <property type="match status" value="1"/>
</dbReference>
<keyword evidence="4" id="KW-0804">Transcription</keyword>
<dbReference type="RefSeq" id="WP_138692574.1">
    <property type="nucleotide sequence ID" value="NZ_JBHSAZ010000089.1"/>
</dbReference>
<dbReference type="Proteomes" id="UP000306628">
    <property type="component" value="Unassembled WGS sequence"/>
</dbReference>
<gene>
    <name evidence="6" type="ORF">ETD85_26975</name>
</gene>
<evidence type="ECO:0000256" key="3">
    <source>
        <dbReference type="ARBA" id="ARBA00023125"/>
    </source>
</evidence>
<keyword evidence="2" id="KW-0805">Transcription regulation</keyword>
<dbReference type="InterPro" id="IPR036390">
    <property type="entry name" value="WH_DNA-bd_sf"/>
</dbReference>
<dbReference type="InterPro" id="IPR005119">
    <property type="entry name" value="LysR_subst-bd"/>
</dbReference>
<dbReference type="GO" id="GO:0003700">
    <property type="term" value="F:DNA-binding transcription factor activity"/>
    <property type="evidence" value="ECO:0007669"/>
    <property type="project" value="InterPro"/>
</dbReference>
<comment type="similarity">
    <text evidence="1">Belongs to the LysR transcriptional regulatory family.</text>
</comment>
<evidence type="ECO:0000313" key="6">
    <source>
        <dbReference type="EMBL" id="TMR31103.1"/>
    </source>
</evidence>
<dbReference type="CDD" id="cd08414">
    <property type="entry name" value="PBP2_LTTR_aromatics_like"/>
    <property type="match status" value="1"/>
</dbReference>
<evidence type="ECO:0000256" key="2">
    <source>
        <dbReference type="ARBA" id="ARBA00023015"/>
    </source>
</evidence>
<dbReference type="PROSITE" id="PS50931">
    <property type="entry name" value="HTH_LYSR"/>
    <property type="match status" value="1"/>
</dbReference>
<dbReference type="Gene3D" id="3.40.190.10">
    <property type="entry name" value="Periplasmic binding protein-like II"/>
    <property type="match status" value="2"/>
</dbReference>
<sequence length="284" mass="30544">MELRQLAYFVAVADEGGFGRAAERLHIVQPAVSQQVGRLERELGAPLFDRSKRQVRLTEAGQRLLPEARAVLAAADRARRAVTGSADATTLRIGVSRAPGQRLYAMLERLAPALRVRLIKMEKPAERLAAVRSGELDAALVRLVEAAPGLELFPAWTDPLVVALPAGHPLAAQPQVRLEQLGDLPVRLAPRENNPAFHDLVTGSLAEAGVRPPRGPEFTGLHDTLVDLASGPPSWTLFYPVFDDLPPVRGVAYVPLAGPEAPTYAAVPPGPPSAQVRQLLEALR</sequence>
<dbReference type="InterPro" id="IPR000847">
    <property type="entry name" value="LysR_HTH_N"/>
</dbReference>
<dbReference type="PANTHER" id="PTHR30346:SF0">
    <property type="entry name" value="HCA OPERON TRANSCRIPTIONAL ACTIVATOR HCAR"/>
    <property type="match status" value="1"/>
</dbReference>
<dbReference type="SUPFAM" id="SSF46785">
    <property type="entry name" value="Winged helix' DNA-binding domain"/>
    <property type="match status" value="1"/>
</dbReference>
<proteinExistence type="inferred from homology"/>
<keyword evidence="3" id="KW-0238">DNA-binding</keyword>
<dbReference type="EMBL" id="VCKX01000089">
    <property type="protein sequence ID" value="TMR31103.1"/>
    <property type="molecule type" value="Genomic_DNA"/>
</dbReference>
<evidence type="ECO:0000256" key="4">
    <source>
        <dbReference type="ARBA" id="ARBA00023163"/>
    </source>
</evidence>
<accession>A0A5S4GDM4</accession>
<comment type="caution">
    <text evidence="6">The sequence shown here is derived from an EMBL/GenBank/DDBJ whole genome shotgun (WGS) entry which is preliminary data.</text>
</comment>
<reference evidence="6 7" key="1">
    <citation type="submission" date="2019-05" db="EMBL/GenBank/DDBJ databases">
        <title>Draft genome sequence of Nonomuraea zeae DSM 100528.</title>
        <authorList>
            <person name="Saricaoglu S."/>
            <person name="Isik K."/>
        </authorList>
    </citation>
    <scope>NUCLEOTIDE SEQUENCE [LARGE SCALE GENOMIC DNA]</scope>
    <source>
        <strain evidence="6 7">DSM 100528</strain>
    </source>
</reference>